<reference evidence="1" key="1">
    <citation type="submission" date="2020-12" db="EMBL/GenBank/DDBJ databases">
        <authorList>
            <person name="Rodrigo-Torres L."/>
            <person name="Arahal R. D."/>
            <person name="Lucena T."/>
        </authorList>
    </citation>
    <scope>NUCLEOTIDE SEQUENCE</scope>
    <source>
        <strain evidence="1">CECT 9390</strain>
    </source>
</reference>
<dbReference type="InterPro" id="IPR045534">
    <property type="entry name" value="DUF6428"/>
</dbReference>
<name>A0A9N8MPC1_9FLAO</name>
<sequence>MKLSSIKEILPSLENVEFQLENGTMVPEHFHVTEVGMITKNFIDCGGVIRKEKVVNLQLWNANDLEHRLKPAKLLNIIRLSEEKLGIEDVEIEVEYQSNTIGKYDLEFNGKNFVLKNKTTACLAEDACGIPIEKQKKNLAELSANTCTPGGGCC</sequence>
<organism evidence="1 2">
    <name type="scientific">Chryseobacterium aquaeductus</name>
    <dbReference type="NCBI Taxonomy" id="2675056"/>
    <lineage>
        <taxon>Bacteria</taxon>
        <taxon>Pseudomonadati</taxon>
        <taxon>Bacteroidota</taxon>
        <taxon>Flavobacteriia</taxon>
        <taxon>Flavobacteriales</taxon>
        <taxon>Weeksellaceae</taxon>
        <taxon>Chryseobacterium group</taxon>
        <taxon>Chryseobacterium</taxon>
    </lineage>
</organism>
<accession>A0A9N8MPC1</accession>
<dbReference type="RefSeq" id="WP_162088580.1">
    <property type="nucleotide sequence ID" value="NZ_CAJIMS010000001.1"/>
</dbReference>
<gene>
    <name evidence="1" type="ORF">CHRY9390_02295</name>
</gene>
<dbReference type="AlphaFoldDB" id="A0A9N8MPC1"/>
<evidence type="ECO:0000313" key="2">
    <source>
        <dbReference type="Proteomes" id="UP000662618"/>
    </source>
</evidence>
<evidence type="ECO:0000313" key="1">
    <source>
        <dbReference type="EMBL" id="CAD7811067.1"/>
    </source>
</evidence>
<proteinExistence type="predicted"/>
<dbReference type="Pfam" id="PF20001">
    <property type="entry name" value="DUF6428"/>
    <property type="match status" value="1"/>
</dbReference>
<dbReference type="Proteomes" id="UP000662618">
    <property type="component" value="Unassembled WGS sequence"/>
</dbReference>
<dbReference type="EMBL" id="CAJIMS010000001">
    <property type="protein sequence ID" value="CAD7811067.1"/>
    <property type="molecule type" value="Genomic_DNA"/>
</dbReference>
<protein>
    <submittedName>
        <fullName evidence="1">Uncharacterized protein</fullName>
    </submittedName>
</protein>
<keyword evidence="2" id="KW-1185">Reference proteome</keyword>
<comment type="caution">
    <text evidence="1">The sequence shown here is derived from an EMBL/GenBank/DDBJ whole genome shotgun (WGS) entry which is preliminary data.</text>
</comment>